<dbReference type="InterPro" id="IPR017452">
    <property type="entry name" value="GPCR_Rhodpsn_7TM"/>
</dbReference>
<feature type="transmembrane region" description="Helical" evidence="5">
    <location>
        <begin position="290"/>
        <end position="309"/>
    </location>
</feature>
<sequence length="404" mass="46002">MDYNHHSGCHMSQSRDSQRTDNLVDFAQHIIYTTVLPLVCTAGVFAASVCVIIFTRPQMRSSLNIYLAGLSFFDLILLLVSLLIYPPMQICLQNNQQGAVCEFFWKTTLVSYPISLAAQTSSVWTCVAITVDRYLAVKYPLQTRVWCSTSRAKLVLSVIATVSFVYKLPSLFELTLDECGRLAPTPLRTNGLYIVLYNTYGYLLLLIIIPWTTMIVLNVIVIRSVQQAYRIRRSLMSRTANLDEKERHCTLMAFVMILTFIACNLTAGINHIIEAFFAEYSQFFRLRLPIGNLLVCVNSASNIFIYSIFGRKFRRICAALLCPCIVNRNYKRMKALGLNELTNQLWNKLSNQTAQESFVQQRNQRSISKIGRSYKEEKFASPNSITETLIENVKFDALVKCSSE</sequence>
<evidence type="ECO:0000256" key="5">
    <source>
        <dbReference type="SAM" id="Phobius"/>
    </source>
</evidence>
<dbReference type="STRING" id="6280.A0A158PR15"/>
<dbReference type="SUPFAM" id="SSF81321">
    <property type="entry name" value="Family A G protein-coupled receptor-like"/>
    <property type="match status" value="1"/>
</dbReference>
<dbReference type="WBParaSite" id="BPAG_0000906901-mRNA-1">
    <property type="protein sequence ID" value="BPAG_0000906901-mRNA-1"/>
    <property type="gene ID" value="BPAG_0000906901"/>
</dbReference>
<evidence type="ECO:0000313" key="7">
    <source>
        <dbReference type="EMBL" id="VDN90217.1"/>
    </source>
</evidence>
<gene>
    <name evidence="7" type="ORF">BPAG_LOCUS9031</name>
</gene>
<evidence type="ECO:0000313" key="8">
    <source>
        <dbReference type="Proteomes" id="UP000278627"/>
    </source>
</evidence>
<feature type="transmembrane region" description="Helical" evidence="5">
    <location>
        <begin position="152"/>
        <end position="168"/>
    </location>
</feature>
<keyword evidence="8" id="KW-1185">Reference proteome</keyword>
<reference evidence="9" key="1">
    <citation type="submission" date="2016-04" db="UniProtKB">
        <authorList>
            <consortium name="WormBaseParasite"/>
        </authorList>
    </citation>
    <scope>IDENTIFICATION</scope>
</reference>
<evidence type="ECO:0000259" key="6">
    <source>
        <dbReference type="PROSITE" id="PS50262"/>
    </source>
</evidence>
<dbReference type="PANTHER" id="PTHR46641">
    <property type="entry name" value="FMRFAMIDE RECEPTOR-RELATED"/>
    <property type="match status" value="1"/>
</dbReference>
<dbReference type="GO" id="GO:0016020">
    <property type="term" value="C:membrane"/>
    <property type="evidence" value="ECO:0007669"/>
    <property type="project" value="UniProtKB-SubCell"/>
</dbReference>
<dbReference type="InterPro" id="IPR000276">
    <property type="entry name" value="GPCR_Rhodpsn"/>
</dbReference>
<evidence type="ECO:0000256" key="3">
    <source>
        <dbReference type="ARBA" id="ARBA00022989"/>
    </source>
</evidence>
<feature type="transmembrane region" description="Helical" evidence="5">
    <location>
        <begin position="30"/>
        <end position="54"/>
    </location>
</feature>
<reference evidence="7 8" key="2">
    <citation type="submission" date="2018-11" db="EMBL/GenBank/DDBJ databases">
        <authorList>
            <consortium name="Pathogen Informatics"/>
        </authorList>
    </citation>
    <scope>NUCLEOTIDE SEQUENCE [LARGE SCALE GENOMIC DNA]</scope>
</reference>
<feature type="transmembrane region" description="Helical" evidence="5">
    <location>
        <begin position="251"/>
        <end position="278"/>
    </location>
</feature>
<dbReference type="PANTHER" id="PTHR46641:SF20">
    <property type="entry name" value="G-PROTEIN COUPLED RECEPTORS FAMILY 1 PROFILE DOMAIN-CONTAINING PROTEIN"/>
    <property type="match status" value="1"/>
</dbReference>
<dbReference type="EMBL" id="UZAD01013145">
    <property type="protein sequence ID" value="VDN90217.1"/>
    <property type="molecule type" value="Genomic_DNA"/>
</dbReference>
<feature type="transmembrane region" description="Helical" evidence="5">
    <location>
        <begin position="200"/>
        <end position="222"/>
    </location>
</feature>
<dbReference type="Pfam" id="PF00001">
    <property type="entry name" value="7tm_1"/>
    <property type="match status" value="1"/>
</dbReference>
<keyword evidence="2 5" id="KW-0812">Transmembrane</keyword>
<evidence type="ECO:0000256" key="1">
    <source>
        <dbReference type="ARBA" id="ARBA00004370"/>
    </source>
</evidence>
<comment type="subcellular location">
    <subcellularLocation>
        <location evidence="1">Membrane</location>
    </subcellularLocation>
</comment>
<dbReference type="GO" id="GO:0004930">
    <property type="term" value="F:G protein-coupled receptor activity"/>
    <property type="evidence" value="ECO:0007669"/>
    <property type="project" value="InterPro"/>
</dbReference>
<dbReference type="CDD" id="cd14978">
    <property type="entry name" value="7tmA_FMRFamide_R-like"/>
    <property type="match status" value="1"/>
</dbReference>
<dbReference type="AlphaFoldDB" id="A0A158PR15"/>
<accession>A0A158PR15</accession>
<name>A0A158PR15_BRUPA</name>
<keyword evidence="3 5" id="KW-1133">Transmembrane helix</keyword>
<feature type="transmembrane region" description="Helical" evidence="5">
    <location>
        <begin position="112"/>
        <end position="131"/>
    </location>
</feature>
<dbReference type="PRINTS" id="PR00237">
    <property type="entry name" value="GPCRRHODOPSN"/>
</dbReference>
<feature type="domain" description="G-protein coupled receptors family 1 profile" evidence="6">
    <location>
        <begin position="45"/>
        <end position="306"/>
    </location>
</feature>
<evidence type="ECO:0000256" key="4">
    <source>
        <dbReference type="ARBA" id="ARBA00023136"/>
    </source>
</evidence>
<dbReference type="Gene3D" id="1.20.1070.10">
    <property type="entry name" value="Rhodopsin 7-helix transmembrane proteins"/>
    <property type="match status" value="1"/>
</dbReference>
<evidence type="ECO:0000256" key="2">
    <source>
        <dbReference type="ARBA" id="ARBA00022692"/>
    </source>
</evidence>
<keyword evidence="4 5" id="KW-0472">Membrane</keyword>
<feature type="transmembrane region" description="Helical" evidence="5">
    <location>
        <begin position="66"/>
        <end position="85"/>
    </location>
</feature>
<dbReference type="InterPro" id="IPR052954">
    <property type="entry name" value="GPCR-Ligand_Int"/>
</dbReference>
<dbReference type="PROSITE" id="PS50262">
    <property type="entry name" value="G_PROTEIN_RECEP_F1_2"/>
    <property type="match status" value="1"/>
</dbReference>
<protein>
    <submittedName>
        <fullName evidence="9">G_PROTEIN_RECEP_F1_2 domain-containing protein</fullName>
    </submittedName>
</protein>
<dbReference type="Proteomes" id="UP000278627">
    <property type="component" value="Unassembled WGS sequence"/>
</dbReference>
<evidence type="ECO:0000313" key="9">
    <source>
        <dbReference type="WBParaSite" id="BPAG_0000906901-mRNA-1"/>
    </source>
</evidence>
<proteinExistence type="predicted"/>
<organism evidence="9">
    <name type="scientific">Brugia pahangi</name>
    <name type="common">Filarial nematode worm</name>
    <dbReference type="NCBI Taxonomy" id="6280"/>
    <lineage>
        <taxon>Eukaryota</taxon>
        <taxon>Metazoa</taxon>
        <taxon>Ecdysozoa</taxon>
        <taxon>Nematoda</taxon>
        <taxon>Chromadorea</taxon>
        <taxon>Rhabditida</taxon>
        <taxon>Spirurina</taxon>
        <taxon>Spiruromorpha</taxon>
        <taxon>Filarioidea</taxon>
        <taxon>Onchocercidae</taxon>
        <taxon>Brugia</taxon>
    </lineage>
</organism>